<reference evidence="1" key="1">
    <citation type="submission" date="2021-01" db="EMBL/GenBank/DDBJ databases">
        <authorList>
            <person name="Corre E."/>
            <person name="Pelletier E."/>
            <person name="Niang G."/>
            <person name="Scheremetjew M."/>
            <person name="Finn R."/>
            <person name="Kale V."/>
            <person name="Holt S."/>
            <person name="Cochrane G."/>
            <person name="Meng A."/>
            <person name="Brown T."/>
            <person name="Cohen L."/>
        </authorList>
    </citation>
    <scope>NUCLEOTIDE SEQUENCE</scope>
    <source>
        <strain evidence="1">CCMP2222</strain>
    </source>
</reference>
<evidence type="ECO:0000313" key="1">
    <source>
        <dbReference type="EMBL" id="CAD9462090.1"/>
    </source>
</evidence>
<proteinExistence type="predicted"/>
<sequence length="150" mass="16270">MNALPLELPDTSGGGLLAAGTLERTYEPWPPGKGKPYTLYVVGSWNDNVPTPMQWDSGIFSCSITLGAGAMEIFQLILNKDWDQTFYPSIPDATMTDEYEVMGPDAESDGRSWLIGSPDGTVGKPGDTIDIVVSVDSKARLANVEWHLSF</sequence>
<dbReference type="AlphaFoldDB" id="A0A7S2GM98"/>
<dbReference type="EMBL" id="HBGQ01058505">
    <property type="protein sequence ID" value="CAD9462090.1"/>
    <property type="molecule type" value="Transcribed_RNA"/>
</dbReference>
<protein>
    <submittedName>
        <fullName evidence="1">Uncharacterized protein</fullName>
    </submittedName>
</protein>
<accession>A0A7S2GM98</accession>
<organism evidence="1">
    <name type="scientific">Alexandrium andersonii</name>
    <dbReference type="NCBI Taxonomy" id="327968"/>
    <lineage>
        <taxon>Eukaryota</taxon>
        <taxon>Sar</taxon>
        <taxon>Alveolata</taxon>
        <taxon>Dinophyceae</taxon>
        <taxon>Gonyaulacales</taxon>
        <taxon>Pyrocystaceae</taxon>
        <taxon>Alexandrium</taxon>
    </lineage>
</organism>
<name>A0A7S2GM98_9DINO</name>
<gene>
    <name evidence="1" type="ORF">AAND1436_LOCUS28270</name>
</gene>